<evidence type="ECO:0000313" key="2">
    <source>
        <dbReference type="Proteomes" id="UP001188597"/>
    </source>
</evidence>
<gene>
    <name evidence="1" type="ORF">RJ639_020703</name>
</gene>
<accession>A0AA88V439</accession>
<comment type="caution">
    <text evidence="1">The sequence shown here is derived from an EMBL/GenBank/DDBJ whole genome shotgun (WGS) entry which is preliminary data.</text>
</comment>
<evidence type="ECO:0000313" key="1">
    <source>
        <dbReference type="EMBL" id="KAK3001414.1"/>
    </source>
</evidence>
<proteinExistence type="predicted"/>
<protein>
    <submittedName>
        <fullName evidence="1">Uncharacterized protein</fullName>
    </submittedName>
</protein>
<dbReference type="Proteomes" id="UP001188597">
    <property type="component" value="Unassembled WGS sequence"/>
</dbReference>
<name>A0AA88V439_9ASTE</name>
<dbReference type="PANTHER" id="PTHR48237">
    <property type="entry name" value="GAMMA-TUBULIN COMPLEX COMPONENT"/>
    <property type="match status" value="1"/>
</dbReference>
<keyword evidence="2" id="KW-1185">Reference proteome</keyword>
<reference evidence="1" key="1">
    <citation type="submission" date="2022-12" db="EMBL/GenBank/DDBJ databases">
        <title>Draft genome assemblies for two species of Escallonia (Escalloniales).</title>
        <authorList>
            <person name="Chanderbali A."/>
            <person name="Dervinis C."/>
            <person name="Anghel I."/>
            <person name="Soltis D."/>
            <person name="Soltis P."/>
            <person name="Zapata F."/>
        </authorList>
    </citation>
    <scope>NUCLEOTIDE SEQUENCE</scope>
    <source>
        <strain evidence="1">UCBG64.0493</strain>
        <tissue evidence="1">Leaf</tissue>
    </source>
</reference>
<sequence length="106" mass="11848">MGEENFMKHIRIEDVRWLCSLSESELDLLISLKQMVLQRAKAIGHESLAKKFDLKMIRALGSVFQHGENSARSVGNEGGNSGDTYGGAKFFREFYASTDRGGSFRS</sequence>
<organism evidence="1 2">
    <name type="scientific">Escallonia herrerae</name>
    <dbReference type="NCBI Taxonomy" id="1293975"/>
    <lineage>
        <taxon>Eukaryota</taxon>
        <taxon>Viridiplantae</taxon>
        <taxon>Streptophyta</taxon>
        <taxon>Embryophyta</taxon>
        <taxon>Tracheophyta</taxon>
        <taxon>Spermatophyta</taxon>
        <taxon>Magnoliopsida</taxon>
        <taxon>eudicotyledons</taxon>
        <taxon>Gunneridae</taxon>
        <taxon>Pentapetalae</taxon>
        <taxon>asterids</taxon>
        <taxon>campanulids</taxon>
        <taxon>Escalloniales</taxon>
        <taxon>Escalloniaceae</taxon>
        <taxon>Escallonia</taxon>
    </lineage>
</organism>
<dbReference type="EMBL" id="JAVXUP010002788">
    <property type="protein sequence ID" value="KAK3001414.1"/>
    <property type="molecule type" value="Genomic_DNA"/>
</dbReference>
<dbReference type="AlphaFoldDB" id="A0AA88V439"/>
<dbReference type="PANTHER" id="PTHR48237:SF1">
    <property type="entry name" value="SPC97_SPC98 FAMILY OF SPINDLE POLE BODY (SBP) COMPONENT"/>
    <property type="match status" value="1"/>
</dbReference>